<sequence length="327" mass="36831">MKNPSRERLQADLHLFLTQAVRLELQVNELKEMKRQEQARILEAAAALSALVNLSAPSWQLQVLNEQKKREQAEEERDRLEQLINQQQHVISCLKRLLQQRMDMALPSSPGLPQGNSLWSLYGQFLHDIHVAYLMADEAMEDIDWDSMTQRYSVHEGTARLGEAGVSLELRRLKVIPSPLAQASEKVWLSTSNVIQNSHQVVTEFISTNERVAAQFYHTVCVEGTKSKICVSIVVQHFTEVDREVVVRKFVLTAVAGEEDQRHTTIGEATGWDVLQPLATGETKSRVVIRTTSSSLSTMASGHRSCTNTILIASAQILRQIDQALEQ</sequence>
<keyword evidence="1" id="KW-0175">Coiled coil</keyword>
<dbReference type="Proteomes" id="UP000794436">
    <property type="component" value="Unassembled WGS sequence"/>
</dbReference>
<name>A0A8K1CBT0_PYTOL</name>
<evidence type="ECO:0000256" key="1">
    <source>
        <dbReference type="SAM" id="Coils"/>
    </source>
</evidence>
<evidence type="ECO:0000313" key="3">
    <source>
        <dbReference type="Proteomes" id="UP000794436"/>
    </source>
</evidence>
<accession>A0A8K1CBT0</accession>
<evidence type="ECO:0000313" key="2">
    <source>
        <dbReference type="EMBL" id="TMW59915.1"/>
    </source>
</evidence>
<organism evidence="2 3">
    <name type="scientific">Pythium oligandrum</name>
    <name type="common">Mycoparasitic fungus</name>
    <dbReference type="NCBI Taxonomy" id="41045"/>
    <lineage>
        <taxon>Eukaryota</taxon>
        <taxon>Sar</taxon>
        <taxon>Stramenopiles</taxon>
        <taxon>Oomycota</taxon>
        <taxon>Peronosporomycetes</taxon>
        <taxon>Pythiales</taxon>
        <taxon>Pythiaceae</taxon>
        <taxon>Pythium</taxon>
    </lineage>
</organism>
<comment type="caution">
    <text evidence="2">The sequence shown here is derived from an EMBL/GenBank/DDBJ whole genome shotgun (WGS) entry which is preliminary data.</text>
</comment>
<dbReference type="EMBL" id="SPLM01000109">
    <property type="protein sequence ID" value="TMW59915.1"/>
    <property type="molecule type" value="Genomic_DNA"/>
</dbReference>
<proteinExistence type="predicted"/>
<gene>
    <name evidence="2" type="ORF">Poli38472_004984</name>
</gene>
<dbReference type="AlphaFoldDB" id="A0A8K1CBT0"/>
<keyword evidence="3" id="KW-1185">Reference proteome</keyword>
<reference evidence="2" key="1">
    <citation type="submission" date="2019-03" db="EMBL/GenBank/DDBJ databases">
        <title>Long read genome sequence of the mycoparasitic Pythium oligandrum ATCC 38472 isolated from sugarbeet rhizosphere.</title>
        <authorList>
            <person name="Gaulin E."/>
        </authorList>
    </citation>
    <scope>NUCLEOTIDE SEQUENCE</scope>
    <source>
        <strain evidence="2">ATCC 38472_TT</strain>
    </source>
</reference>
<protein>
    <submittedName>
        <fullName evidence="2">Uncharacterized protein</fullName>
    </submittedName>
</protein>
<dbReference type="OrthoDB" id="117447at2759"/>
<feature type="coiled-coil region" evidence="1">
    <location>
        <begin position="20"/>
        <end position="90"/>
    </location>
</feature>